<organism evidence="4">
    <name type="scientific">marine sediment metagenome</name>
    <dbReference type="NCBI Taxonomy" id="412755"/>
    <lineage>
        <taxon>unclassified sequences</taxon>
        <taxon>metagenomes</taxon>
        <taxon>ecological metagenomes</taxon>
    </lineage>
</organism>
<dbReference type="Pfam" id="PF01555">
    <property type="entry name" value="N6_N4_Mtase"/>
    <property type="match status" value="1"/>
</dbReference>
<name>A0A0F9KLM0_9ZZZZ</name>
<dbReference type="SUPFAM" id="SSF53335">
    <property type="entry name" value="S-adenosyl-L-methionine-dependent methyltransferases"/>
    <property type="match status" value="1"/>
</dbReference>
<dbReference type="InterPro" id="IPR050336">
    <property type="entry name" value="Chromosome_partition/occlusion"/>
</dbReference>
<evidence type="ECO:0000313" key="4">
    <source>
        <dbReference type="EMBL" id="KKM16180.1"/>
    </source>
</evidence>
<dbReference type="SMART" id="SM00470">
    <property type="entry name" value="ParB"/>
    <property type="match status" value="1"/>
</dbReference>
<dbReference type="InterPro" id="IPR003115">
    <property type="entry name" value="ParB_N"/>
</dbReference>
<dbReference type="GO" id="GO:0007059">
    <property type="term" value="P:chromosome segregation"/>
    <property type="evidence" value="ECO:0007669"/>
    <property type="project" value="TreeGrafter"/>
</dbReference>
<accession>A0A0F9KLM0</accession>
<dbReference type="Gene3D" id="3.90.1530.30">
    <property type="match status" value="1"/>
</dbReference>
<sequence length="449" mass="51632">MKISIAQIVIDERLRDEYGTDKDIEEFKTSIKDKGLLQPIVLSDLKNGSYKLVVGERRLRAVTQIHTAGDTIPNVPLGYINAEIMGELSPEMALMMEFEENERRKNFTWEEKAKYIKKIHDMWARRYKGNWTLEMTAHLLKIAIGSVSDYLGLGSAMEKHPEIAKAETLRSAVKRAKNIKKQEVRRIEAEENDPEQLKRAESVVVCADARQWIKQVSEASIDLVNFDPPWGEEVSHKVAENWESFDDDTESADERIRDLLPEIFRVLKPDRFCIFWFRNQAYESTIELVESAGFSMKGSRNACLWIKPDKTTDQMRFPEKMLIHGYENFFLLRKGDPLLYKTDQKTNVFMFARVPRGLKIHPTEKPRMLLELLIKMTTTPGETVLDPCAGSGSTLHAAYNTMRKPLGCELSPNFHARIITRLTEVMGETEVVKPPVTDARIDEILRRDA</sequence>
<dbReference type="GO" id="GO:0032259">
    <property type="term" value="P:methylation"/>
    <property type="evidence" value="ECO:0007669"/>
    <property type="project" value="UniProtKB-KW"/>
</dbReference>
<dbReference type="InterPro" id="IPR001091">
    <property type="entry name" value="RM_Methyltransferase"/>
</dbReference>
<protein>
    <recommendedName>
        <fullName evidence="3">ParB-like N-terminal domain-containing protein</fullName>
    </recommendedName>
</protein>
<keyword evidence="1" id="KW-0489">Methyltransferase</keyword>
<proteinExistence type="predicted"/>
<dbReference type="GO" id="GO:0008170">
    <property type="term" value="F:N-methyltransferase activity"/>
    <property type="evidence" value="ECO:0007669"/>
    <property type="project" value="InterPro"/>
</dbReference>
<dbReference type="AlphaFoldDB" id="A0A0F9KLM0"/>
<dbReference type="PANTHER" id="PTHR33375:SF1">
    <property type="entry name" value="CHROMOSOME-PARTITIONING PROTEIN PARB-RELATED"/>
    <property type="match status" value="1"/>
</dbReference>
<keyword evidence="2" id="KW-0808">Transferase</keyword>
<feature type="domain" description="ParB-like N-terminal" evidence="3">
    <location>
        <begin position="1"/>
        <end position="102"/>
    </location>
</feature>
<dbReference type="SUPFAM" id="SSF110849">
    <property type="entry name" value="ParB/Sulfiredoxin"/>
    <property type="match status" value="1"/>
</dbReference>
<evidence type="ECO:0000259" key="3">
    <source>
        <dbReference type="SMART" id="SM00470"/>
    </source>
</evidence>
<dbReference type="InterPro" id="IPR029063">
    <property type="entry name" value="SAM-dependent_MTases_sf"/>
</dbReference>
<evidence type="ECO:0000256" key="2">
    <source>
        <dbReference type="ARBA" id="ARBA00022679"/>
    </source>
</evidence>
<dbReference type="GO" id="GO:0005694">
    <property type="term" value="C:chromosome"/>
    <property type="evidence" value="ECO:0007669"/>
    <property type="project" value="TreeGrafter"/>
</dbReference>
<gene>
    <name evidence="4" type="ORF">LCGC14_1688460</name>
</gene>
<dbReference type="PRINTS" id="PR00508">
    <property type="entry name" value="S21N4MTFRASE"/>
</dbReference>
<dbReference type="InterPro" id="IPR002941">
    <property type="entry name" value="DNA_methylase_N4/N6"/>
</dbReference>
<dbReference type="Pfam" id="PF02195">
    <property type="entry name" value="ParB_N"/>
    <property type="match status" value="1"/>
</dbReference>
<dbReference type="EMBL" id="LAZR01014732">
    <property type="protein sequence ID" value="KKM16180.1"/>
    <property type="molecule type" value="Genomic_DNA"/>
</dbReference>
<dbReference type="GO" id="GO:0003677">
    <property type="term" value="F:DNA binding"/>
    <property type="evidence" value="ECO:0007669"/>
    <property type="project" value="InterPro"/>
</dbReference>
<dbReference type="PANTHER" id="PTHR33375">
    <property type="entry name" value="CHROMOSOME-PARTITIONING PROTEIN PARB-RELATED"/>
    <property type="match status" value="1"/>
</dbReference>
<dbReference type="InterPro" id="IPR036086">
    <property type="entry name" value="ParB/Sulfiredoxin_sf"/>
</dbReference>
<comment type="caution">
    <text evidence="4">The sequence shown here is derived from an EMBL/GenBank/DDBJ whole genome shotgun (WGS) entry which is preliminary data.</text>
</comment>
<reference evidence="4" key="1">
    <citation type="journal article" date="2015" name="Nature">
        <title>Complex archaea that bridge the gap between prokaryotes and eukaryotes.</title>
        <authorList>
            <person name="Spang A."/>
            <person name="Saw J.H."/>
            <person name="Jorgensen S.L."/>
            <person name="Zaremba-Niedzwiedzka K."/>
            <person name="Martijn J."/>
            <person name="Lind A.E."/>
            <person name="van Eijk R."/>
            <person name="Schleper C."/>
            <person name="Guy L."/>
            <person name="Ettema T.J."/>
        </authorList>
    </citation>
    <scope>NUCLEOTIDE SEQUENCE</scope>
</reference>
<evidence type="ECO:0000256" key="1">
    <source>
        <dbReference type="ARBA" id="ARBA00022603"/>
    </source>
</evidence>
<dbReference type="Gene3D" id="3.40.50.150">
    <property type="entry name" value="Vaccinia Virus protein VP39"/>
    <property type="match status" value="1"/>
</dbReference>